<dbReference type="PANTHER" id="PTHR12993">
    <property type="entry name" value="N-ACETYLGLUCOSAMINYL-PHOSPHATIDYLINOSITOL DE-N-ACETYLASE-RELATED"/>
    <property type="match status" value="1"/>
</dbReference>
<evidence type="ECO:0008006" key="2">
    <source>
        <dbReference type="Google" id="ProtNLM"/>
    </source>
</evidence>
<sequence length="258" mass="27206">MQPGPRLIRDFAAFPVPSAVLVVIAHPDDIEALCGGTVALLARAGARISYLVLTSGDKGSPDPLIDPRALGAIREAEQRAAAALLGVEDVVFLRYHDGEVADDLPTRAAVAAQIRRVRPDLLIAFDPWHDYTFHNDHRQAGLVALAAARIGARRPGPACGIDGTVVAPDAPPHSVAEAWLFLTGRPNLVFDIAPTIEEKIAARLAHASQAADPAGVARGVRARAEATGAAHGLALAEAFHALRLPADESLAERLDEWA</sequence>
<dbReference type="GO" id="GO:0016811">
    <property type="term" value="F:hydrolase activity, acting on carbon-nitrogen (but not peptide) bonds, in linear amides"/>
    <property type="evidence" value="ECO:0007669"/>
    <property type="project" value="TreeGrafter"/>
</dbReference>
<dbReference type="InterPro" id="IPR024078">
    <property type="entry name" value="LmbE-like_dom_sf"/>
</dbReference>
<reference evidence="1" key="1">
    <citation type="submission" date="2020-02" db="EMBL/GenBank/DDBJ databases">
        <authorList>
            <person name="Meier V. D."/>
        </authorList>
    </citation>
    <scope>NUCLEOTIDE SEQUENCE</scope>
    <source>
        <strain evidence="1">AVDCRST_MAG18</strain>
    </source>
</reference>
<dbReference type="Gene3D" id="3.40.50.10320">
    <property type="entry name" value="LmbE-like"/>
    <property type="match status" value="1"/>
</dbReference>
<dbReference type="Pfam" id="PF02585">
    <property type="entry name" value="PIG-L"/>
    <property type="match status" value="1"/>
</dbReference>
<organism evidence="1">
    <name type="scientific">uncultured Thermomicrobiales bacterium</name>
    <dbReference type="NCBI Taxonomy" id="1645740"/>
    <lineage>
        <taxon>Bacteria</taxon>
        <taxon>Pseudomonadati</taxon>
        <taxon>Thermomicrobiota</taxon>
        <taxon>Thermomicrobia</taxon>
        <taxon>Thermomicrobiales</taxon>
        <taxon>environmental samples</taxon>
    </lineage>
</organism>
<accession>A0A6J4VZK1</accession>
<dbReference type="SUPFAM" id="SSF102588">
    <property type="entry name" value="LmbE-like"/>
    <property type="match status" value="1"/>
</dbReference>
<evidence type="ECO:0000313" key="1">
    <source>
        <dbReference type="EMBL" id="CAA9590281.1"/>
    </source>
</evidence>
<dbReference type="InterPro" id="IPR003737">
    <property type="entry name" value="GlcNAc_PI_deacetylase-related"/>
</dbReference>
<proteinExistence type="predicted"/>
<name>A0A6J4VZK1_9BACT</name>
<dbReference type="EMBL" id="CADCWN010000397">
    <property type="protein sequence ID" value="CAA9590281.1"/>
    <property type="molecule type" value="Genomic_DNA"/>
</dbReference>
<gene>
    <name evidence="1" type="ORF">AVDCRST_MAG18-4954</name>
</gene>
<protein>
    <recommendedName>
        <fullName evidence="2">PIG-L family deacetylase</fullName>
    </recommendedName>
</protein>
<dbReference type="PANTHER" id="PTHR12993:SF28">
    <property type="entry name" value="LMBE FAMILY PROTEIN"/>
    <property type="match status" value="1"/>
</dbReference>
<dbReference type="AlphaFoldDB" id="A0A6J4VZK1"/>